<dbReference type="RefSeq" id="WP_076688562.1">
    <property type="nucleotide sequence ID" value="NZ_CP018762.1"/>
</dbReference>
<accession>A0A1P8U4P3</accession>
<dbReference type="InterPro" id="IPR015378">
    <property type="entry name" value="Transposase-like_Mu_C"/>
</dbReference>
<name>A0A1P8U4P3_9MICO</name>
<proteinExistence type="predicted"/>
<sequence>MPSRKRAVVQVGDELYDLESASTSGVSLIHRVTGERRTFAHHELAGLIPDGEERAPRLLDSLPTHVIAAANAMAIDIDEVLTGVGRNGIRRKQYDLNATTQEARIRAKLEEMEATGRGMVRANFFLKMSKYQREGLIGLVDGRALRQYPSRVDKLDVRVLNILIDVIEDQRDRSTGTVSRVIEETTARVKAMYGTLEVPRKSRFYALVEDLGGHKHATKSAKTRRSLGNRPDRPFAKNEALLPGEYVQVDTNTMDVEVRTPDGKRQRPLLTIMTDVYSRSIIAFTMRLEGTKSVDHMMLWAQAITPRQNRPSRAAWRDALARKHPGISLLPEDEYAAHARSVPFIHPRNVTSDRGSDYMGSAFRDAVRQCGGSVLLSAPYTPTSKPHVERQFKTVNTMFTEHLPGYVGRSPEHKGIKVPLEELLTIEALRELFDDWVLSVWQNRKHASLRDPVRPSITISPNEKAARAALAVEQLRVALTREDYIRMLESHWRTIGSTGVRYDNREYDADALHPLKGMKSSQPRHNGKWEVKVDPYNPTCVWVVGRKGELIECHERGAELQLYAPDFGLDDDRVDYRALTAQSEAELLGMPTLPTPAPPEHTADVEEDDDDDDFLPDFDN</sequence>
<reference evidence="3 4" key="1">
    <citation type="submission" date="2016-12" db="EMBL/GenBank/DDBJ databases">
        <title>Complete genome sequence of Microbacterium aurum KACC 15219.</title>
        <authorList>
            <person name="Jung Y."/>
            <person name="Shin J.-H."/>
            <person name="Lee Y.-J."/>
            <person name="Yi H."/>
            <person name="Bahn Y.-S."/>
            <person name="Kim J.F."/>
            <person name="Lee D.-W."/>
        </authorList>
    </citation>
    <scope>NUCLEOTIDE SEQUENCE [LARGE SCALE GENOMIC DNA]</scope>
    <source>
        <strain evidence="3 4">KACC 15219</strain>
    </source>
</reference>
<dbReference type="GO" id="GO:0003676">
    <property type="term" value="F:nucleic acid binding"/>
    <property type="evidence" value="ECO:0007669"/>
    <property type="project" value="InterPro"/>
</dbReference>
<dbReference type="Proteomes" id="UP000187185">
    <property type="component" value="Chromosome"/>
</dbReference>
<dbReference type="PROSITE" id="PS50994">
    <property type="entry name" value="INTEGRASE"/>
    <property type="match status" value="1"/>
</dbReference>
<organism evidence="3 4">
    <name type="scientific">Microbacterium aurum</name>
    <dbReference type="NCBI Taxonomy" id="36805"/>
    <lineage>
        <taxon>Bacteria</taxon>
        <taxon>Bacillati</taxon>
        <taxon>Actinomycetota</taxon>
        <taxon>Actinomycetes</taxon>
        <taxon>Micrococcales</taxon>
        <taxon>Microbacteriaceae</taxon>
        <taxon>Microbacterium</taxon>
    </lineage>
</organism>
<dbReference type="KEGG" id="maur:BOH66_01250"/>
<feature type="domain" description="Integrase catalytic" evidence="2">
    <location>
        <begin position="239"/>
        <end position="469"/>
    </location>
</feature>
<evidence type="ECO:0000259" key="2">
    <source>
        <dbReference type="PROSITE" id="PS50994"/>
    </source>
</evidence>
<feature type="region of interest" description="Disordered" evidence="1">
    <location>
        <begin position="585"/>
        <end position="620"/>
    </location>
</feature>
<evidence type="ECO:0000313" key="3">
    <source>
        <dbReference type="EMBL" id="APZ33077.1"/>
    </source>
</evidence>
<protein>
    <recommendedName>
        <fullName evidence="2">Integrase catalytic domain-containing protein</fullName>
    </recommendedName>
</protein>
<dbReference type="InterPro" id="IPR001584">
    <property type="entry name" value="Integrase_cat-core"/>
</dbReference>
<evidence type="ECO:0000256" key="1">
    <source>
        <dbReference type="SAM" id="MobiDB-lite"/>
    </source>
</evidence>
<dbReference type="SUPFAM" id="SSF53098">
    <property type="entry name" value="Ribonuclease H-like"/>
    <property type="match status" value="1"/>
</dbReference>
<dbReference type="OrthoDB" id="52928at2"/>
<dbReference type="GO" id="GO:0015074">
    <property type="term" value="P:DNA integration"/>
    <property type="evidence" value="ECO:0007669"/>
    <property type="project" value="InterPro"/>
</dbReference>
<gene>
    <name evidence="3" type="ORF">BOH66_01250</name>
</gene>
<dbReference type="Gene3D" id="3.30.420.10">
    <property type="entry name" value="Ribonuclease H-like superfamily/Ribonuclease H"/>
    <property type="match status" value="1"/>
</dbReference>
<dbReference type="Pfam" id="PF09299">
    <property type="entry name" value="Mu-transpos_C"/>
    <property type="match status" value="1"/>
</dbReference>
<feature type="compositionally biased region" description="Acidic residues" evidence="1">
    <location>
        <begin position="605"/>
        <end position="620"/>
    </location>
</feature>
<dbReference type="InterPro" id="IPR036397">
    <property type="entry name" value="RNaseH_sf"/>
</dbReference>
<evidence type="ECO:0000313" key="4">
    <source>
        <dbReference type="Proteomes" id="UP000187185"/>
    </source>
</evidence>
<dbReference type="InterPro" id="IPR012337">
    <property type="entry name" value="RNaseH-like_sf"/>
</dbReference>
<dbReference type="STRING" id="36805.BOH66_01250"/>
<dbReference type="EMBL" id="CP018762">
    <property type="protein sequence ID" value="APZ33077.1"/>
    <property type="molecule type" value="Genomic_DNA"/>
</dbReference>
<dbReference type="AlphaFoldDB" id="A0A1P8U4P3"/>
<keyword evidence="4" id="KW-1185">Reference proteome</keyword>